<dbReference type="EMBL" id="LMWN01000006">
    <property type="protein sequence ID" value="KUN09369.1"/>
    <property type="molecule type" value="Genomic_DNA"/>
</dbReference>
<reference evidence="3 4" key="1">
    <citation type="submission" date="2015-10" db="EMBL/GenBank/DDBJ databases">
        <title>Draft genome sequence of Streptomyces yokosukanensis DSM 40224, type strain for the species Streptomyces yokosukanensis.</title>
        <authorList>
            <person name="Ruckert C."/>
            <person name="Winkler A."/>
            <person name="Kalinowski J."/>
            <person name="Kampfer P."/>
            <person name="Glaeser S."/>
        </authorList>
    </citation>
    <scope>NUCLEOTIDE SEQUENCE [LARGE SCALE GENOMIC DNA]</scope>
    <source>
        <strain evidence="3 4">DSM 40224</strain>
    </source>
</reference>
<feature type="domain" description="Acyclic terpene utilisation N-terminal" evidence="2">
    <location>
        <begin position="1"/>
        <end position="70"/>
    </location>
</feature>
<keyword evidence="4" id="KW-1185">Reference proteome</keyword>
<evidence type="ECO:0000259" key="2">
    <source>
        <dbReference type="Pfam" id="PF07287"/>
    </source>
</evidence>
<comment type="caution">
    <text evidence="3">The sequence shown here is derived from an EMBL/GenBank/DDBJ whole genome shotgun (WGS) entry which is preliminary data.</text>
</comment>
<evidence type="ECO:0000256" key="1">
    <source>
        <dbReference type="SAM" id="MobiDB-lite"/>
    </source>
</evidence>
<evidence type="ECO:0000313" key="4">
    <source>
        <dbReference type="Proteomes" id="UP000053127"/>
    </source>
</evidence>
<dbReference type="InterPro" id="IPR010839">
    <property type="entry name" value="AtuA_N"/>
</dbReference>
<protein>
    <recommendedName>
        <fullName evidence="2">Acyclic terpene utilisation N-terminal domain-containing protein</fullName>
    </recommendedName>
</protein>
<dbReference type="PANTHER" id="PTHR47708">
    <property type="match status" value="1"/>
</dbReference>
<dbReference type="RefSeq" id="WP_208614080.1">
    <property type="nucleotide sequence ID" value="NZ_KQ948207.1"/>
</dbReference>
<accession>A0A117Q4X7</accession>
<name>A0A117Q4X7_9ACTN</name>
<proteinExistence type="predicted"/>
<dbReference type="AlphaFoldDB" id="A0A117Q4X7"/>
<feature type="region of interest" description="Disordered" evidence="1">
    <location>
        <begin position="202"/>
        <end position="230"/>
    </location>
</feature>
<feature type="domain" description="Acyclic terpene utilisation N-terminal" evidence="2">
    <location>
        <begin position="71"/>
        <end position="163"/>
    </location>
</feature>
<dbReference type="STRING" id="67386.AQI95_06025"/>
<evidence type="ECO:0000313" key="3">
    <source>
        <dbReference type="EMBL" id="KUN09369.1"/>
    </source>
</evidence>
<sequence length="230" mass="24279">MVAAHAYLGADAVRAALDTGADVVITGRVADPSLFVGCVAHHRGWDLRDADLAARGTLVGHLLECAGQVTAAQLGYEIGDPSDCVTPDVVTPDVRADFTGVVIEDLGGDRVRASGARGRTAPDDLKVSGGFQAAYRCEAEFDYCGSGARGRAALVAAVVRERTRGVFRRPGEDLLGVDPMVRPDGTLLPGSGRCRCPWSRTRMKRTRLPGSARRSLRRTPTVPPEEAASG</sequence>
<dbReference type="Proteomes" id="UP000053127">
    <property type="component" value="Unassembled WGS sequence"/>
</dbReference>
<dbReference type="Pfam" id="PF07287">
    <property type="entry name" value="AtuA"/>
    <property type="match status" value="2"/>
</dbReference>
<organism evidence="3 4">
    <name type="scientific">Streptomyces yokosukanensis</name>
    <dbReference type="NCBI Taxonomy" id="67386"/>
    <lineage>
        <taxon>Bacteria</taxon>
        <taxon>Bacillati</taxon>
        <taxon>Actinomycetota</taxon>
        <taxon>Actinomycetes</taxon>
        <taxon>Kitasatosporales</taxon>
        <taxon>Streptomycetaceae</taxon>
        <taxon>Streptomyces</taxon>
    </lineage>
</organism>
<gene>
    <name evidence="3" type="ORF">AQI95_06025</name>
</gene>
<dbReference type="PANTHER" id="PTHR47708:SF2">
    <property type="entry name" value="SI:CH73-132F6.5"/>
    <property type="match status" value="1"/>
</dbReference>